<dbReference type="InterPro" id="IPR025855">
    <property type="entry name" value="Replic_Relax"/>
</dbReference>
<dbReference type="EMBL" id="CP000774">
    <property type="protein sequence ID" value="ABS61966.1"/>
    <property type="molecule type" value="Genomic_DNA"/>
</dbReference>
<dbReference type="KEGG" id="pla:Plav_0343"/>
<organism evidence="1 2">
    <name type="scientific">Parvibaculum lavamentivorans (strain DS-1 / DSM 13023 / NCIMB 13966)</name>
    <dbReference type="NCBI Taxonomy" id="402881"/>
    <lineage>
        <taxon>Bacteria</taxon>
        <taxon>Pseudomonadati</taxon>
        <taxon>Pseudomonadota</taxon>
        <taxon>Alphaproteobacteria</taxon>
        <taxon>Hyphomicrobiales</taxon>
        <taxon>Parvibaculaceae</taxon>
        <taxon>Parvibaculum</taxon>
    </lineage>
</organism>
<dbReference type="AlphaFoldDB" id="A7HPY3"/>
<evidence type="ECO:0000313" key="2">
    <source>
        <dbReference type="Proteomes" id="UP000006377"/>
    </source>
</evidence>
<dbReference type="HOGENOM" id="CLU_908659_0_0_5"/>
<dbReference type="Proteomes" id="UP000006377">
    <property type="component" value="Chromosome"/>
</dbReference>
<keyword evidence="2" id="KW-1185">Reference proteome</keyword>
<dbReference type="eggNOG" id="ENOG5033DX8">
    <property type="taxonomic scope" value="Bacteria"/>
</dbReference>
<protein>
    <submittedName>
        <fullName evidence="1">Uncharacterized protein</fullName>
    </submittedName>
</protein>
<gene>
    <name evidence="1" type="ordered locus">Plav_0343</name>
</gene>
<reference evidence="1 2" key="1">
    <citation type="journal article" date="2011" name="Stand. Genomic Sci.">
        <title>Complete genome sequence of Parvibaculum lavamentivorans type strain (DS-1(T)).</title>
        <authorList>
            <person name="Schleheck D."/>
            <person name="Weiss M."/>
            <person name="Pitluck S."/>
            <person name="Bruce D."/>
            <person name="Land M.L."/>
            <person name="Han S."/>
            <person name="Saunders E."/>
            <person name="Tapia R."/>
            <person name="Detter C."/>
            <person name="Brettin T."/>
            <person name="Han J."/>
            <person name="Woyke T."/>
            <person name="Goodwin L."/>
            <person name="Pennacchio L."/>
            <person name="Nolan M."/>
            <person name="Cook A.M."/>
            <person name="Kjelleberg S."/>
            <person name="Thomas T."/>
        </authorList>
    </citation>
    <scope>NUCLEOTIDE SEQUENCE [LARGE SCALE GENOMIC DNA]</scope>
    <source>
        <strain evidence="2">DS-1 / DSM 13023 / NCIMB 13966</strain>
    </source>
</reference>
<accession>A7HPY3</accession>
<sequence>MTPRDLNIFILLERYRYLRSTFIHAFVGGRSVTRFKERLGNLYHEGGYLNRPERQWETAHSRYLPVVYENADLAGNILAEDGLLEPAVPHMPYGASGEGRQFSHSLMICETLASIELQTIGRPDVRFVAWPEILAKAPEATRHSIFPLRFPIPCSSPDQHNKGIPYRGYIVPDAVFGLEYLIGASKYYRFFALEADRGTMPIVRAKAGQSTYLAKLSLYEELLATGALRSHLGIPNLLVLTVTASEGRKRHIMSALSKRTGEHAPFLFSVATRKLPYEDGCPPESLSREPWQRIDHAPLDILDAGV</sequence>
<evidence type="ECO:0000313" key="1">
    <source>
        <dbReference type="EMBL" id="ABS61966.1"/>
    </source>
</evidence>
<proteinExistence type="predicted"/>
<dbReference type="STRING" id="402881.Plav_0343"/>
<dbReference type="Pfam" id="PF13814">
    <property type="entry name" value="Replic_Relax"/>
    <property type="match status" value="1"/>
</dbReference>
<name>A7HPY3_PARL1</name>